<dbReference type="Proteomes" id="UP000255277">
    <property type="component" value="Unassembled WGS sequence"/>
</dbReference>
<keyword evidence="8" id="KW-1185">Reference proteome</keyword>
<protein>
    <submittedName>
        <fullName evidence="6">Glycerol uptake facilitator protein</fullName>
    </submittedName>
</protein>
<evidence type="ECO:0000313" key="7">
    <source>
        <dbReference type="Proteomes" id="UP000255277"/>
    </source>
</evidence>
<dbReference type="EMBL" id="UHDK01000003">
    <property type="protein sequence ID" value="SUQ38606.1"/>
    <property type="molecule type" value="Genomic_DNA"/>
</dbReference>
<dbReference type="Proteomes" id="UP000321057">
    <property type="component" value="Unassembled WGS sequence"/>
</dbReference>
<reference evidence="6 7" key="1">
    <citation type="submission" date="2018-06" db="EMBL/GenBank/DDBJ databases">
        <authorList>
            <consortium name="Pathogen Informatics"/>
            <person name="Doyle S."/>
        </authorList>
    </citation>
    <scope>NUCLEOTIDE SEQUENCE [LARGE SCALE GENOMIC DNA]</scope>
    <source>
        <strain evidence="6 7">NCTC12195</strain>
    </source>
</reference>
<evidence type="ECO:0000313" key="8">
    <source>
        <dbReference type="Proteomes" id="UP000321057"/>
    </source>
</evidence>
<keyword evidence="4" id="KW-0472">Membrane</keyword>
<dbReference type="SUPFAM" id="SSF81338">
    <property type="entry name" value="Aquaporin-like"/>
    <property type="match status" value="1"/>
</dbReference>
<dbReference type="Gene3D" id="1.20.1080.10">
    <property type="entry name" value="Glycerol uptake facilitator protein"/>
    <property type="match status" value="1"/>
</dbReference>
<organism evidence="6 7">
    <name type="scientific">Staphylococcus gallinarum</name>
    <dbReference type="NCBI Taxonomy" id="1293"/>
    <lineage>
        <taxon>Bacteria</taxon>
        <taxon>Bacillati</taxon>
        <taxon>Bacillota</taxon>
        <taxon>Bacilli</taxon>
        <taxon>Bacillales</taxon>
        <taxon>Staphylococcaceae</taxon>
        <taxon>Staphylococcus</taxon>
    </lineage>
</organism>
<dbReference type="GO" id="GO:0016020">
    <property type="term" value="C:membrane"/>
    <property type="evidence" value="ECO:0007669"/>
    <property type="project" value="UniProtKB-SubCell"/>
</dbReference>
<comment type="subcellular location">
    <subcellularLocation>
        <location evidence="1">Membrane</location>
        <topology evidence="1">Multi-pass membrane protein</topology>
    </subcellularLocation>
</comment>
<dbReference type="InterPro" id="IPR023271">
    <property type="entry name" value="Aquaporin-like"/>
</dbReference>
<proteinExistence type="predicted"/>
<sequence>MNVYVAEFLGTAILVLLGGGVCANVNLKRNLGYGADWIVIAVG</sequence>
<accession>A0A380S9R7</accession>
<evidence type="ECO:0000313" key="5">
    <source>
        <dbReference type="EMBL" id="GEQ06592.1"/>
    </source>
</evidence>
<reference evidence="5 8" key="2">
    <citation type="submission" date="2019-07" db="EMBL/GenBank/DDBJ databases">
        <title>Whole genome shotgun sequence of Staphylococcus gallinarum NBRC 109767.</title>
        <authorList>
            <person name="Hosoyama A."/>
            <person name="Uohara A."/>
            <person name="Ohji S."/>
            <person name="Ichikawa N."/>
        </authorList>
    </citation>
    <scope>NUCLEOTIDE SEQUENCE [LARGE SCALE GENOMIC DNA]</scope>
    <source>
        <strain evidence="5 8">NBRC 109767</strain>
    </source>
</reference>
<evidence type="ECO:0000256" key="4">
    <source>
        <dbReference type="ARBA" id="ARBA00023136"/>
    </source>
</evidence>
<evidence type="ECO:0000256" key="1">
    <source>
        <dbReference type="ARBA" id="ARBA00004141"/>
    </source>
</evidence>
<dbReference type="EMBL" id="BKAX01000007">
    <property type="protein sequence ID" value="GEQ06592.1"/>
    <property type="molecule type" value="Genomic_DNA"/>
</dbReference>
<evidence type="ECO:0000256" key="2">
    <source>
        <dbReference type="ARBA" id="ARBA00022692"/>
    </source>
</evidence>
<evidence type="ECO:0000256" key="3">
    <source>
        <dbReference type="ARBA" id="ARBA00022989"/>
    </source>
</evidence>
<name>A0A380S9R7_STAGA</name>
<dbReference type="AlphaFoldDB" id="A0A380S9R7"/>
<keyword evidence="3" id="KW-1133">Transmembrane helix</keyword>
<evidence type="ECO:0000313" key="6">
    <source>
        <dbReference type="EMBL" id="SUQ38606.1"/>
    </source>
</evidence>
<keyword evidence="2" id="KW-0812">Transmembrane</keyword>
<gene>
    <name evidence="6" type="ORF">NCTC12195_04983</name>
    <name evidence="5" type="ORF">SGA02_24200</name>
</gene>